<organism evidence="1 2">
    <name type="scientific">Suillus subaureus</name>
    <dbReference type="NCBI Taxonomy" id="48587"/>
    <lineage>
        <taxon>Eukaryota</taxon>
        <taxon>Fungi</taxon>
        <taxon>Dikarya</taxon>
        <taxon>Basidiomycota</taxon>
        <taxon>Agaricomycotina</taxon>
        <taxon>Agaricomycetes</taxon>
        <taxon>Agaricomycetidae</taxon>
        <taxon>Boletales</taxon>
        <taxon>Suillineae</taxon>
        <taxon>Suillaceae</taxon>
        <taxon>Suillus</taxon>
    </lineage>
</organism>
<evidence type="ECO:0000313" key="1">
    <source>
        <dbReference type="EMBL" id="KAG1817200.1"/>
    </source>
</evidence>
<sequence length="135" mass="14806">MHTTELPGIDTDVAKQLETDFAFVPPLTAVSSDTNCNLKGPESISLDDIDAEFAQLKDICKAEKMIDTEFLSDWDVDGREVLEGNAFNFAELQHVDEGLVPAAVEDEIMVTDHDANEDGTWNIDLMLLSSGLTSM</sequence>
<dbReference type="GeneID" id="64626874"/>
<keyword evidence="2" id="KW-1185">Reference proteome</keyword>
<dbReference type="Proteomes" id="UP000807769">
    <property type="component" value="Unassembled WGS sequence"/>
</dbReference>
<protein>
    <submittedName>
        <fullName evidence="1">Uncharacterized protein</fullName>
    </submittedName>
</protein>
<comment type="caution">
    <text evidence="1">The sequence shown here is derived from an EMBL/GenBank/DDBJ whole genome shotgun (WGS) entry which is preliminary data.</text>
</comment>
<reference evidence="1" key="1">
    <citation type="journal article" date="2020" name="New Phytol.">
        <title>Comparative genomics reveals dynamic genome evolution in host specialist ectomycorrhizal fungi.</title>
        <authorList>
            <person name="Lofgren L.A."/>
            <person name="Nguyen N.H."/>
            <person name="Vilgalys R."/>
            <person name="Ruytinx J."/>
            <person name="Liao H.L."/>
            <person name="Branco S."/>
            <person name="Kuo A."/>
            <person name="LaButti K."/>
            <person name="Lipzen A."/>
            <person name="Andreopoulos W."/>
            <person name="Pangilinan J."/>
            <person name="Riley R."/>
            <person name="Hundley H."/>
            <person name="Na H."/>
            <person name="Barry K."/>
            <person name="Grigoriev I.V."/>
            <person name="Stajich J.E."/>
            <person name="Kennedy P.G."/>
        </authorList>
    </citation>
    <scope>NUCLEOTIDE SEQUENCE</scope>
    <source>
        <strain evidence="1">MN1</strain>
    </source>
</reference>
<dbReference type="OrthoDB" id="3226942at2759"/>
<gene>
    <name evidence="1" type="ORF">BJ212DRAFT_1299357</name>
</gene>
<evidence type="ECO:0000313" key="2">
    <source>
        <dbReference type="Proteomes" id="UP000807769"/>
    </source>
</evidence>
<dbReference type="AlphaFoldDB" id="A0A9P7ECB3"/>
<accession>A0A9P7ECB3</accession>
<dbReference type="EMBL" id="JABBWG010000014">
    <property type="protein sequence ID" value="KAG1817200.1"/>
    <property type="molecule type" value="Genomic_DNA"/>
</dbReference>
<proteinExistence type="predicted"/>
<dbReference type="RefSeq" id="XP_041193619.1">
    <property type="nucleotide sequence ID" value="XM_041332857.1"/>
</dbReference>
<name>A0A9P7ECB3_9AGAM</name>